<gene>
    <name evidence="3" type="ORF">BU14_2252s0001</name>
</gene>
<evidence type="ECO:0008006" key="5">
    <source>
        <dbReference type="Google" id="ProtNLM"/>
    </source>
</evidence>
<protein>
    <recommendedName>
        <fullName evidence="5">Chitin-binding type-4 domain-containing protein</fullName>
    </recommendedName>
</protein>
<feature type="compositionally biased region" description="Gly residues" evidence="1">
    <location>
        <begin position="390"/>
        <end position="401"/>
    </location>
</feature>
<evidence type="ECO:0000313" key="3">
    <source>
        <dbReference type="EMBL" id="OSX68783.1"/>
    </source>
</evidence>
<dbReference type="EMBL" id="KV920092">
    <property type="protein sequence ID" value="OSX68783.1"/>
    <property type="molecule type" value="Genomic_DNA"/>
</dbReference>
<feature type="compositionally biased region" description="Low complexity" evidence="1">
    <location>
        <begin position="402"/>
        <end position="417"/>
    </location>
</feature>
<feature type="chain" id="PRO_5013367168" description="Chitin-binding type-4 domain-containing protein" evidence="2">
    <location>
        <begin position="42"/>
        <end position="417"/>
    </location>
</feature>
<proteinExistence type="predicted"/>
<evidence type="ECO:0000313" key="4">
    <source>
        <dbReference type="Proteomes" id="UP000218209"/>
    </source>
</evidence>
<feature type="compositionally biased region" description="Basic and acidic residues" evidence="1">
    <location>
        <begin position="295"/>
        <end position="331"/>
    </location>
</feature>
<feature type="region of interest" description="Disordered" evidence="1">
    <location>
        <begin position="234"/>
        <end position="417"/>
    </location>
</feature>
<evidence type="ECO:0000256" key="2">
    <source>
        <dbReference type="SAM" id="SignalP"/>
    </source>
</evidence>
<feature type="compositionally biased region" description="Basic and acidic residues" evidence="1">
    <location>
        <begin position="354"/>
        <end position="384"/>
    </location>
</feature>
<sequence length="417" mass="43963">MVAPPRRRRGRASVTTAAATLLAAAAVLAPLLLTVPAPAGAHSTMNRPQVTNNNECRLGGKGPHTGTCRGPCGPEYAAVTHTSSEAPATTWARGSRQSYSYLRNGHRRSGFVRITLVPVGDKMRHDAHTRFAFHYGCWGAGALINCTGSAAAKGDIASAEYCGTDTAMFRHPFTVPTVYPDGDYIFGWVWYGGGGDDPDNHGSLISFFADYWQCSYVRIKGGMALTPNATAQFVTGPGEPTDDPRCLSSVSRPGVAGPEPVNGRPLTLRKPDVFTGDRPPPVIKSEWMEGGIKAGQEEKSGQEKDKGNGKGKDDKDGKKGGEGGGDKDAKGGKTQAGQGKDGDKKAQGQGEGKQNNKDQGKQGQDKQGQDKQGQDKQGQDKQGQDKQGQGKKGQGKQGQGKQGQADQAQADAGQKNN</sequence>
<reference evidence="3 4" key="1">
    <citation type="submission" date="2017-03" db="EMBL/GenBank/DDBJ databases">
        <title>WGS assembly of Porphyra umbilicalis.</title>
        <authorList>
            <person name="Brawley S.H."/>
            <person name="Blouin N.A."/>
            <person name="Ficko-Blean E."/>
            <person name="Wheeler G.L."/>
            <person name="Lohr M."/>
            <person name="Goodson H.V."/>
            <person name="Jenkins J.W."/>
            <person name="Blaby-Haas C.E."/>
            <person name="Helliwell K.E."/>
            <person name="Chan C."/>
            <person name="Marriage T."/>
            <person name="Bhattacharya D."/>
            <person name="Klein A.S."/>
            <person name="Badis Y."/>
            <person name="Brodie J."/>
            <person name="Cao Y."/>
            <person name="Collen J."/>
            <person name="Dittami S.M."/>
            <person name="Gachon C.M."/>
            <person name="Green B.R."/>
            <person name="Karpowicz S."/>
            <person name="Kim J.W."/>
            <person name="Kudahl U."/>
            <person name="Lin S."/>
            <person name="Michel G."/>
            <person name="Mittag M."/>
            <person name="Olson B.J."/>
            <person name="Pangilinan J."/>
            <person name="Peng Y."/>
            <person name="Qiu H."/>
            <person name="Shu S."/>
            <person name="Singer J.T."/>
            <person name="Smith A.G."/>
            <person name="Sprecher B.N."/>
            <person name="Wagner V."/>
            <person name="Wang W."/>
            <person name="Wang Z.-Y."/>
            <person name="Yan J."/>
            <person name="Yarish C."/>
            <person name="Zoeuner-Riek S."/>
            <person name="Zhuang Y."/>
            <person name="Zou Y."/>
            <person name="Lindquist E.A."/>
            <person name="Grimwood J."/>
            <person name="Barry K."/>
            <person name="Rokhsar D.S."/>
            <person name="Schmutz J."/>
            <person name="Stiller J.W."/>
            <person name="Grossman A.R."/>
            <person name="Prochnik S.E."/>
        </authorList>
    </citation>
    <scope>NUCLEOTIDE SEQUENCE [LARGE SCALE GENOMIC DNA]</scope>
    <source>
        <strain evidence="3">4086291</strain>
    </source>
</reference>
<feature type="signal peptide" evidence="2">
    <location>
        <begin position="1"/>
        <end position="41"/>
    </location>
</feature>
<evidence type="ECO:0000256" key="1">
    <source>
        <dbReference type="SAM" id="MobiDB-lite"/>
    </source>
</evidence>
<accession>A0A1X6NK98</accession>
<dbReference type="Proteomes" id="UP000218209">
    <property type="component" value="Unassembled WGS sequence"/>
</dbReference>
<dbReference type="AlphaFoldDB" id="A0A1X6NK98"/>
<feature type="non-terminal residue" evidence="3">
    <location>
        <position position="417"/>
    </location>
</feature>
<dbReference type="OrthoDB" id="2342176at2759"/>
<name>A0A1X6NK98_PORUM</name>
<keyword evidence="2" id="KW-0732">Signal</keyword>
<keyword evidence="4" id="KW-1185">Reference proteome</keyword>
<organism evidence="3 4">
    <name type="scientific">Porphyra umbilicalis</name>
    <name type="common">Purple laver</name>
    <name type="synonym">Red alga</name>
    <dbReference type="NCBI Taxonomy" id="2786"/>
    <lineage>
        <taxon>Eukaryota</taxon>
        <taxon>Rhodophyta</taxon>
        <taxon>Bangiophyceae</taxon>
        <taxon>Bangiales</taxon>
        <taxon>Bangiaceae</taxon>
        <taxon>Porphyra</taxon>
    </lineage>
</organism>